<keyword evidence="3" id="KW-1185">Reference proteome</keyword>
<dbReference type="EMBL" id="JAFBCF010000001">
    <property type="protein sequence ID" value="MBM7798968.1"/>
    <property type="molecule type" value="Genomic_DNA"/>
</dbReference>
<evidence type="ECO:0000313" key="3">
    <source>
        <dbReference type="Proteomes" id="UP000704762"/>
    </source>
</evidence>
<dbReference type="Proteomes" id="UP000704762">
    <property type="component" value="Unassembled WGS sequence"/>
</dbReference>
<evidence type="ECO:0000256" key="1">
    <source>
        <dbReference type="SAM" id="MobiDB-lite"/>
    </source>
</evidence>
<proteinExistence type="predicted"/>
<name>A0ABS2RJS3_9ACTN</name>
<protein>
    <submittedName>
        <fullName evidence="2">Uncharacterized protein</fullName>
    </submittedName>
</protein>
<sequence length="898" mass="99744">MTRSRRVFVGWERPVPVHASTAWAIDFLRATARNRGLTLTDHPHEAGQRVLLAAPGGALAAQVMQAAAAPEQLPAESFAMARTPAESQTLAIVVADEAGAVYALTELSDILRCSDTPATALSTLPARYEHPHVAVRSVSRMFSCHATDSAWFHDRGFWDEYLTELAVQRFNRFSLGFGLAYDYLIDKRVTDNYLCFVYPFLFSVPGYDVAVAGLTEDERQRNLESLQYIASAASLRGLEFGLGLWNHAYRLDPVIPSERWLISGLDASNHATYCGEALEMLLRACPEISALTFRVHFEGGVPEPTHDFWRVVTAALDRVARPIRLDAHAKGVNDELLEVLGSHDAPFTLSTKYWGEHMGLPYHQASIRSREFGVGGSAAEHSADGRDGAATTRRRSFTRYGYADYARDDAEYQLLHRVWPGTQRVLLWGDPAMAAGIGRQATFAGSQGIEWFEPLTFLGRKDSASRPLEQQTPRTDRDLYRDPELSGPGSSGWQKYLYTLRLWGRLSYDPGADPESWRRYLRSRFGAGTADCEAALGFASRILPLVLTAHAPSVAGNAYWPEMYTNIPLVADEHTAENPFAPFGWQPDSRFDMTPPYTFGNTSTLDPELFATVDEYVDSLLGDEATAKYSPMEVADWLQFLAQSALDHLSSARQLTDLSEAFRRLAIDVEILAHLGQFFAHKFRAAVAWRWHERTAQVAVLDSALAEYRSARDAWQQAADSADAYQRDLPFGRAPYQRGHWVDRLPGIDRDIAALTSHAAGNDCLRHADRPGVATRTAPRLQPQLGHVPPPAFKKGERLQLSFAAPAGSDVSIRVHYRPVNQAASWLVASTVADGDRFSLDIPADCTSGPYSLQYFVEVRSPHGTALYPRLDPVHLSNQPYFVVHADPALRWGRVSPQ</sequence>
<gene>
    <name evidence="2" type="ORF">JOE57_001889</name>
</gene>
<reference evidence="2 3" key="1">
    <citation type="submission" date="2021-01" db="EMBL/GenBank/DDBJ databases">
        <title>Sequencing the genomes of 1000 actinobacteria strains.</title>
        <authorList>
            <person name="Klenk H.-P."/>
        </authorList>
    </citation>
    <scope>NUCLEOTIDE SEQUENCE [LARGE SCALE GENOMIC DNA]</scope>
    <source>
        <strain evidence="2 3">DSM 18662</strain>
    </source>
</reference>
<accession>A0ABS2RJS3</accession>
<feature type="region of interest" description="Disordered" evidence="1">
    <location>
        <begin position="463"/>
        <end position="489"/>
    </location>
</feature>
<feature type="compositionally biased region" description="Basic and acidic residues" evidence="1">
    <location>
        <begin position="474"/>
        <end position="484"/>
    </location>
</feature>
<comment type="caution">
    <text evidence="2">The sequence shown here is derived from an EMBL/GenBank/DDBJ whole genome shotgun (WGS) entry which is preliminary data.</text>
</comment>
<dbReference type="RefSeq" id="WP_204917455.1">
    <property type="nucleotide sequence ID" value="NZ_BAAAQP010000002.1"/>
</dbReference>
<evidence type="ECO:0000313" key="2">
    <source>
        <dbReference type="EMBL" id="MBM7798968.1"/>
    </source>
</evidence>
<organism evidence="2 3">
    <name type="scientific">Microlunatus panaciterrae</name>
    <dbReference type="NCBI Taxonomy" id="400768"/>
    <lineage>
        <taxon>Bacteria</taxon>
        <taxon>Bacillati</taxon>
        <taxon>Actinomycetota</taxon>
        <taxon>Actinomycetes</taxon>
        <taxon>Propionibacteriales</taxon>
        <taxon>Propionibacteriaceae</taxon>
        <taxon>Microlunatus</taxon>
    </lineage>
</organism>